<dbReference type="Proteomes" id="UP001057402">
    <property type="component" value="Chromosome 3"/>
</dbReference>
<proteinExistence type="predicted"/>
<sequence>MGEVEVPNWLKGLPLAPVFRPTDTEFADPIAYISKIEKEASAFGICKVVPPLPRPSKKYVFGNLNKSLAKCPDMVSSRNSRSAKGELGERGGDGDVRSVFTTRHQELGQTQNVKRANNNSPQLGVHKQVWQSGEVYTLEQFEAKAKVFAKSQLGVLKDRSPEVVETLFWQAASDKSIYVEYANDVPGSAFGEQDHELKYFNKKRSRISYQRCSEELECRKDEAINLIEHVSTDASHANESSTLTDASDALMSPLEKKPLGRRDKCNSNNEIEGMAGWKLSNSPWNLQVIARSPGSLTRFMPDDIPGVTSPMVYIGMLFSWFAWHVEDHELHSMNFLHSGAPKTWYSVPGDCAYAFEEVIRKEAYGENVDRLAALTFLGEKTTLLSPEIIVAAGIPCCRLIQHPGEFVVTFPRAYHIGFSHGFNCGEAANFATPQWIRFAKEAAVRRAAMNYLPMLSHQQLLYLLTMSFVSRVPRSLFPGARSSRMRDRQREERELLVKKAFLDDISYHNDLLLSLLEKDSSLRVVIWNPDLLPSLSEHSLVSEEGHGLSGTQKGISAQQCSDNENNSINLFKEMTLYMEALNGTYLDKDDLLFDFQVDSKMLPCVTCGILGFPFMAVMHPSPTESKERLQAEQTSQGIHEGVFGHVPSSAQEHVDLGAENRSGFDTNALRPWIFCLEHAIEIKDLLEHKGGANLVVICHSDYQKMKVYANTIAEEIGVSFKYKEIPMDNASEEDLNLIDLAIANEQRGGVSEDWTSRLGVNLRYCMKVRKNSTSRQVQHTLALGRLFSSERRSSSSLSSIKWKSRKSRSRYRFDYLEDRKRTEVQVDHEEKVSVSVKKEERIIQYARRNVKTKPNSANTTNYEGQSKKLELLEAYSASDRENMKSISEEVGHEIPVLEVMGKVGMDILPGNARSSLSEVSSFVGNVDMQIVSGSIDDDTSEQGAVRSCQLEENVLSIRSVGKDGNSICMDHCSPMFKDILVEEDADPIDTVDSNAGKCADILRNIPDLSELATSVCQVLKEMSLIEAAEAACDKSSSTSAEKEIEEEEGAAPTCESCSESSSCGKDNPSFLGTITPEAREEANSLCPVDPGRGLVSEKDEPMTLMLEYTVVNSEAKLDNHRPDNENSGFDRGCSRALTESCLAGQQTNEGQTSSSGNCLSRTAISKGKKRRSEVEYLSDTEMNMGDFIRSPCEGLRPRIRRDMVCNVDIDIPELSIEKPAKRAKVPRNNSSVSETEEKGNTKFSHKCSIEGCRMRFKTKGELSIHIRNRCPVEGCGKKIRSHKYAALHQRVHKDDRPLKCPWKGCSMTFKWAWARTEHIRVHTGERPYVCKVEGCGRSFRFVSDYSRHRRKTGHYVS</sequence>
<reference evidence="2" key="1">
    <citation type="journal article" date="2023" name="Front. Plant Sci.">
        <title>Chromosomal-level genome assembly of Melastoma candidum provides insights into trichome evolution.</title>
        <authorList>
            <person name="Zhong Y."/>
            <person name="Wu W."/>
            <person name="Sun C."/>
            <person name="Zou P."/>
            <person name="Liu Y."/>
            <person name="Dai S."/>
            <person name="Zhou R."/>
        </authorList>
    </citation>
    <scope>NUCLEOTIDE SEQUENCE [LARGE SCALE GENOMIC DNA]</scope>
</reference>
<organism evidence="1 2">
    <name type="scientific">Melastoma candidum</name>
    <dbReference type="NCBI Taxonomy" id="119954"/>
    <lineage>
        <taxon>Eukaryota</taxon>
        <taxon>Viridiplantae</taxon>
        <taxon>Streptophyta</taxon>
        <taxon>Embryophyta</taxon>
        <taxon>Tracheophyta</taxon>
        <taxon>Spermatophyta</taxon>
        <taxon>Magnoliopsida</taxon>
        <taxon>eudicotyledons</taxon>
        <taxon>Gunneridae</taxon>
        <taxon>Pentapetalae</taxon>
        <taxon>rosids</taxon>
        <taxon>malvids</taxon>
        <taxon>Myrtales</taxon>
        <taxon>Melastomataceae</taxon>
        <taxon>Melastomatoideae</taxon>
        <taxon>Melastomateae</taxon>
        <taxon>Melastoma</taxon>
    </lineage>
</organism>
<keyword evidence="2" id="KW-1185">Reference proteome</keyword>
<protein>
    <submittedName>
        <fullName evidence="1">Uncharacterized protein</fullName>
    </submittedName>
</protein>
<dbReference type="EMBL" id="CM042882">
    <property type="protein sequence ID" value="KAI4382723.1"/>
    <property type="molecule type" value="Genomic_DNA"/>
</dbReference>
<name>A0ACB9RUN2_9MYRT</name>
<accession>A0ACB9RUN2</accession>
<comment type="caution">
    <text evidence="1">The sequence shown here is derived from an EMBL/GenBank/DDBJ whole genome shotgun (WGS) entry which is preliminary data.</text>
</comment>
<evidence type="ECO:0000313" key="1">
    <source>
        <dbReference type="EMBL" id="KAI4382723.1"/>
    </source>
</evidence>
<evidence type="ECO:0000313" key="2">
    <source>
        <dbReference type="Proteomes" id="UP001057402"/>
    </source>
</evidence>
<gene>
    <name evidence="1" type="ORF">MLD38_008649</name>
</gene>